<protein>
    <submittedName>
        <fullName evidence="1">Uncharacterized protein</fullName>
    </submittedName>
</protein>
<reference evidence="1" key="1">
    <citation type="submission" date="2024-01" db="EMBL/GenBank/DDBJ databases">
        <authorList>
            <person name="Webb A."/>
        </authorList>
    </citation>
    <scope>NUCLEOTIDE SEQUENCE</scope>
    <source>
        <strain evidence="1">Pm1</strain>
    </source>
</reference>
<sequence length="99" mass="10964">MAVQLVVSSNGRKASCVIASDVCVGLSSDPMVNRIIPTIQANDRSTYHYNCHSSTLSEQLCLPGHVYRTPVDKTLMIVHQGDCVVYYVDPFVLRLTNCF</sequence>
<evidence type="ECO:0000313" key="1">
    <source>
        <dbReference type="EMBL" id="CAK7895425.1"/>
    </source>
</evidence>
<name>A0AAV1T1J7_9STRA</name>
<dbReference type="EMBL" id="CAKLBY020000004">
    <property type="protein sequence ID" value="CAK7895425.1"/>
    <property type="molecule type" value="Genomic_DNA"/>
</dbReference>
<proteinExistence type="predicted"/>
<accession>A0AAV1T1J7</accession>
<gene>
    <name evidence="1" type="ORF">PM001_LOCUS1043</name>
</gene>
<organism evidence="1 2">
    <name type="scientific">Peronospora matthiolae</name>
    <dbReference type="NCBI Taxonomy" id="2874970"/>
    <lineage>
        <taxon>Eukaryota</taxon>
        <taxon>Sar</taxon>
        <taxon>Stramenopiles</taxon>
        <taxon>Oomycota</taxon>
        <taxon>Peronosporomycetes</taxon>
        <taxon>Peronosporales</taxon>
        <taxon>Peronosporaceae</taxon>
        <taxon>Peronospora</taxon>
    </lineage>
</organism>
<dbReference type="AlphaFoldDB" id="A0AAV1T1J7"/>
<comment type="caution">
    <text evidence="1">The sequence shown here is derived from an EMBL/GenBank/DDBJ whole genome shotgun (WGS) entry which is preliminary data.</text>
</comment>
<evidence type="ECO:0000313" key="2">
    <source>
        <dbReference type="Proteomes" id="UP001162060"/>
    </source>
</evidence>
<dbReference type="Proteomes" id="UP001162060">
    <property type="component" value="Unassembled WGS sequence"/>
</dbReference>